<comment type="subcellular location">
    <subcellularLocation>
        <location evidence="1">Cytoplasm</location>
        <location evidence="1">Cytoskeleton</location>
    </subcellularLocation>
</comment>
<name>A0A8J4N5I3_EUDSL</name>
<evidence type="ECO:0000256" key="2">
    <source>
        <dbReference type="ARBA" id="ARBA00022490"/>
    </source>
</evidence>
<protein>
    <submittedName>
        <fullName evidence="4">Tropomodulin-4</fullName>
    </submittedName>
</protein>
<organism evidence="4 5">
    <name type="scientific">Eudyptes sclateri</name>
    <name type="common">Erect-crested penguin</name>
    <dbReference type="NCBI Taxonomy" id="92688"/>
    <lineage>
        <taxon>Eukaryota</taxon>
        <taxon>Metazoa</taxon>
        <taxon>Chordata</taxon>
        <taxon>Craniata</taxon>
        <taxon>Vertebrata</taxon>
        <taxon>Euteleostomi</taxon>
        <taxon>Archelosauria</taxon>
        <taxon>Archosauria</taxon>
        <taxon>Dinosauria</taxon>
        <taxon>Saurischia</taxon>
        <taxon>Theropoda</taxon>
        <taxon>Coelurosauria</taxon>
        <taxon>Aves</taxon>
        <taxon>Neognathae</taxon>
        <taxon>Neoaves</taxon>
        <taxon>Aequornithes</taxon>
        <taxon>Sphenisciformes</taxon>
        <taxon>Spheniscidae</taxon>
        <taxon>Eudyptes</taxon>
    </lineage>
</organism>
<feature type="non-terminal residue" evidence="4">
    <location>
        <position position="1"/>
    </location>
</feature>
<dbReference type="GO" id="GO:0006936">
    <property type="term" value="P:muscle contraction"/>
    <property type="evidence" value="ECO:0007669"/>
    <property type="project" value="TreeGrafter"/>
</dbReference>
<proteinExistence type="predicted"/>
<dbReference type="EMBL" id="VULE01002630">
    <property type="protein sequence ID" value="KAF1516704.1"/>
    <property type="molecule type" value="Genomic_DNA"/>
</dbReference>
<evidence type="ECO:0000313" key="4">
    <source>
        <dbReference type="EMBL" id="KAF1516704.1"/>
    </source>
</evidence>
<dbReference type="PANTHER" id="PTHR10901">
    <property type="entry name" value="TROPOMODULIN"/>
    <property type="match status" value="1"/>
</dbReference>
<sequence length="197" mass="21777">AAILGMYTLMSNKQYYDAICSGTISNTEGINSVVKPDTYKPVPDEPPNPTNVEETLQQIQANDGALEDVNLNNIKDIPISTLKAICEAMKTNTHAVAEMLMENKTLQSLNIESNFITSAGMMSIIKAMYHNATLSELKVDNQCQRLGDTVEMEMATMLEQCPSVVRFGYHFTQQGPRARAAIAITNNNELRECPLRS</sequence>
<dbReference type="GO" id="GO:0005523">
    <property type="term" value="F:tropomyosin binding"/>
    <property type="evidence" value="ECO:0007669"/>
    <property type="project" value="InterPro"/>
</dbReference>
<keyword evidence="5" id="KW-1185">Reference proteome</keyword>
<keyword evidence="2" id="KW-0963">Cytoplasm</keyword>
<feature type="non-terminal residue" evidence="4">
    <location>
        <position position="197"/>
    </location>
</feature>
<evidence type="ECO:0000256" key="3">
    <source>
        <dbReference type="ARBA" id="ARBA00023212"/>
    </source>
</evidence>
<dbReference type="GO" id="GO:0051694">
    <property type="term" value="P:pointed-end actin filament capping"/>
    <property type="evidence" value="ECO:0007669"/>
    <property type="project" value="InterPro"/>
</dbReference>
<dbReference type="GO" id="GO:0007015">
    <property type="term" value="P:actin filament organization"/>
    <property type="evidence" value="ECO:0007669"/>
    <property type="project" value="TreeGrafter"/>
</dbReference>
<gene>
    <name evidence="4" type="primary">TMOD4</name>
    <name evidence="4" type="ORF">FQV14_0000506</name>
</gene>
<reference evidence="4 5" key="1">
    <citation type="journal article" date="2019" name="Gigascience">
        <title>High-coverage genomes to elucidate the evolution of penguins.</title>
        <authorList>
            <person name="Pan H."/>
            <person name="Cole T.L."/>
            <person name="Bi X."/>
            <person name="Fang M."/>
            <person name="Zhou C."/>
            <person name="Yang Z."/>
            <person name="Ksepka D.T."/>
            <person name="Hart T."/>
            <person name="Bouzat J.L."/>
            <person name="Argilla L.S."/>
            <person name="Bertelsen M.F."/>
            <person name="Boersma P.D."/>
            <person name="Bost C.A."/>
            <person name="Cherel Y."/>
            <person name="Dann P."/>
            <person name="Fiddaman S.R."/>
            <person name="Howard P."/>
            <person name="Labuschagne K."/>
            <person name="Mattern T."/>
            <person name="Miller G."/>
            <person name="Parker P."/>
            <person name="Phillips R.A."/>
            <person name="Quillfeldt P."/>
            <person name="Ryan P.G."/>
            <person name="Taylor H."/>
            <person name="Thompson D.R."/>
            <person name="Young M.J."/>
            <person name="Ellegaard M.R."/>
            <person name="Gilbert M.T.P."/>
            <person name="Sinding M.S."/>
            <person name="Pacheco G."/>
            <person name="Shepherd L.D."/>
            <person name="Tennyson A.J.D."/>
            <person name="Grosser S."/>
            <person name="Kay E."/>
            <person name="Nupen L.J."/>
            <person name="Ellenberg U."/>
            <person name="Houston D.M."/>
            <person name="Reeve A.H."/>
            <person name="Johnson K."/>
            <person name="Masello J.F."/>
            <person name="Stracke T."/>
            <person name="McKinlay B."/>
            <person name="Borboroglu P.G."/>
            <person name="Zhang D.X."/>
            <person name="Zhang G."/>
        </authorList>
    </citation>
    <scope>NUCLEOTIDE SEQUENCE [LARGE SCALE GENOMIC DNA]</scope>
    <source>
        <strain evidence="4">Ant 5</strain>
    </source>
</reference>
<evidence type="ECO:0000313" key="5">
    <source>
        <dbReference type="Proteomes" id="UP000725257"/>
    </source>
</evidence>
<accession>A0A8J4N5I3</accession>
<dbReference type="InterPro" id="IPR032675">
    <property type="entry name" value="LRR_dom_sf"/>
</dbReference>
<comment type="caution">
    <text evidence="4">The sequence shown here is derived from an EMBL/GenBank/DDBJ whole genome shotgun (WGS) entry which is preliminary data.</text>
</comment>
<evidence type="ECO:0000256" key="1">
    <source>
        <dbReference type="ARBA" id="ARBA00004245"/>
    </source>
</evidence>
<keyword evidence="3" id="KW-0206">Cytoskeleton</keyword>
<dbReference type="GO" id="GO:0005865">
    <property type="term" value="C:striated muscle thin filament"/>
    <property type="evidence" value="ECO:0007669"/>
    <property type="project" value="TreeGrafter"/>
</dbReference>
<dbReference type="SUPFAM" id="SSF52047">
    <property type="entry name" value="RNI-like"/>
    <property type="match status" value="1"/>
</dbReference>
<dbReference type="AlphaFoldDB" id="A0A8J4N5I3"/>
<dbReference type="InterPro" id="IPR004934">
    <property type="entry name" value="TMOD"/>
</dbReference>
<dbReference type="Proteomes" id="UP000725257">
    <property type="component" value="Unassembled WGS sequence"/>
</dbReference>
<dbReference type="PANTHER" id="PTHR10901:SF9">
    <property type="entry name" value="TROPOMODULIN-4"/>
    <property type="match status" value="1"/>
</dbReference>
<dbReference type="Gene3D" id="3.80.10.10">
    <property type="entry name" value="Ribonuclease Inhibitor"/>
    <property type="match status" value="1"/>
</dbReference>
<dbReference type="GO" id="GO:0030239">
    <property type="term" value="P:myofibril assembly"/>
    <property type="evidence" value="ECO:0007669"/>
    <property type="project" value="TreeGrafter"/>
</dbReference>